<feature type="transmembrane region" description="Helical" evidence="1">
    <location>
        <begin position="65"/>
        <end position="89"/>
    </location>
</feature>
<protein>
    <submittedName>
        <fullName evidence="3">Uncharacterized protein</fullName>
    </submittedName>
</protein>
<feature type="transmembrane region" description="Helical" evidence="1">
    <location>
        <begin position="39"/>
        <end position="58"/>
    </location>
</feature>
<proteinExistence type="predicted"/>
<dbReference type="RefSeq" id="WP_378484537.1">
    <property type="nucleotide sequence ID" value="NZ_JBHUFB010000009.1"/>
</dbReference>
<gene>
    <name evidence="3" type="ORF">ACFSJG_07270</name>
</gene>
<evidence type="ECO:0000256" key="1">
    <source>
        <dbReference type="SAM" id="Phobius"/>
    </source>
</evidence>
<evidence type="ECO:0000256" key="2">
    <source>
        <dbReference type="SAM" id="SignalP"/>
    </source>
</evidence>
<evidence type="ECO:0000313" key="3">
    <source>
        <dbReference type="EMBL" id="MFD1812009.1"/>
    </source>
</evidence>
<organism evidence="3 4">
    <name type="scientific">Rhodococcus gannanensis</name>
    <dbReference type="NCBI Taxonomy" id="1960308"/>
    <lineage>
        <taxon>Bacteria</taxon>
        <taxon>Bacillati</taxon>
        <taxon>Actinomycetota</taxon>
        <taxon>Actinomycetes</taxon>
        <taxon>Mycobacteriales</taxon>
        <taxon>Nocardiaceae</taxon>
        <taxon>Rhodococcus</taxon>
    </lineage>
</organism>
<feature type="signal peptide" evidence="2">
    <location>
        <begin position="1"/>
        <end position="29"/>
    </location>
</feature>
<keyword evidence="4" id="KW-1185">Reference proteome</keyword>
<keyword evidence="2" id="KW-0732">Signal</keyword>
<sequence>MKSRGPAFARMRGGFVGSLSGAVTVAAHAAGGGMAPSQSSVVLLVLACSAVGALVSSIRVRRHDLVFLVGALTVGQALGHATLSVGAGAHHGLQLGPAMLTAHAVAAVAAAVLIRAGGRGCEIAVASLRSILPAPFTPVPAPALPTRPLPVLHRQLRRWHLVGARLGTRGPPVLA</sequence>
<comment type="caution">
    <text evidence="3">The sequence shown here is derived from an EMBL/GenBank/DDBJ whole genome shotgun (WGS) entry which is preliminary data.</text>
</comment>
<keyword evidence="1" id="KW-1133">Transmembrane helix</keyword>
<name>A0ABW4P254_9NOCA</name>
<evidence type="ECO:0000313" key="4">
    <source>
        <dbReference type="Proteomes" id="UP001597286"/>
    </source>
</evidence>
<keyword evidence="1" id="KW-0472">Membrane</keyword>
<keyword evidence="1" id="KW-0812">Transmembrane</keyword>
<feature type="transmembrane region" description="Helical" evidence="1">
    <location>
        <begin position="95"/>
        <end position="114"/>
    </location>
</feature>
<dbReference type="Proteomes" id="UP001597286">
    <property type="component" value="Unassembled WGS sequence"/>
</dbReference>
<dbReference type="EMBL" id="JBHUFB010000009">
    <property type="protein sequence ID" value="MFD1812009.1"/>
    <property type="molecule type" value="Genomic_DNA"/>
</dbReference>
<reference evidence="4" key="1">
    <citation type="journal article" date="2019" name="Int. J. Syst. Evol. Microbiol.">
        <title>The Global Catalogue of Microorganisms (GCM) 10K type strain sequencing project: providing services to taxonomists for standard genome sequencing and annotation.</title>
        <authorList>
            <consortium name="The Broad Institute Genomics Platform"/>
            <consortium name="The Broad Institute Genome Sequencing Center for Infectious Disease"/>
            <person name="Wu L."/>
            <person name="Ma J."/>
        </authorList>
    </citation>
    <scope>NUCLEOTIDE SEQUENCE [LARGE SCALE GENOMIC DNA]</scope>
    <source>
        <strain evidence="4">DT72</strain>
    </source>
</reference>
<feature type="chain" id="PRO_5045693962" evidence="2">
    <location>
        <begin position="30"/>
        <end position="175"/>
    </location>
</feature>
<accession>A0ABW4P254</accession>